<gene>
    <name evidence="1" type="ORF">NPIL_41781</name>
</gene>
<dbReference type="EMBL" id="BMAW01105002">
    <property type="protein sequence ID" value="GFT17413.1"/>
    <property type="molecule type" value="Genomic_DNA"/>
</dbReference>
<dbReference type="Proteomes" id="UP000887013">
    <property type="component" value="Unassembled WGS sequence"/>
</dbReference>
<protein>
    <submittedName>
        <fullName evidence="1">Uncharacterized protein</fullName>
    </submittedName>
</protein>
<keyword evidence="2" id="KW-1185">Reference proteome</keyword>
<proteinExistence type="predicted"/>
<evidence type="ECO:0000313" key="1">
    <source>
        <dbReference type="EMBL" id="GFT17413.1"/>
    </source>
</evidence>
<organism evidence="1 2">
    <name type="scientific">Nephila pilipes</name>
    <name type="common">Giant wood spider</name>
    <name type="synonym">Nephila maculata</name>
    <dbReference type="NCBI Taxonomy" id="299642"/>
    <lineage>
        <taxon>Eukaryota</taxon>
        <taxon>Metazoa</taxon>
        <taxon>Ecdysozoa</taxon>
        <taxon>Arthropoda</taxon>
        <taxon>Chelicerata</taxon>
        <taxon>Arachnida</taxon>
        <taxon>Araneae</taxon>
        <taxon>Araneomorphae</taxon>
        <taxon>Entelegynae</taxon>
        <taxon>Araneoidea</taxon>
        <taxon>Nephilidae</taxon>
        <taxon>Nephila</taxon>
    </lineage>
</organism>
<sequence>MFIITSSSVYQRINPPANSMCACMSVFLFLHIQTGQRANAASPPAELMSSRSWFLMVTRFNILLIGLCRICQERSDHFPRDGYVAQPNILSTSGFKGVPILRLPE</sequence>
<comment type="caution">
    <text evidence="1">The sequence shown here is derived from an EMBL/GenBank/DDBJ whole genome shotgun (WGS) entry which is preliminary data.</text>
</comment>
<name>A0A8X6THH6_NEPPI</name>
<dbReference type="AlphaFoldDB" id="A0A8X6THH6"/>
<accession>A0A8X6THH6</accession>
<evidence type="ECO:0000313" key="2">
    <source>
        <dbReference type="Proteomes" id="UP000887013"/>
    </source>
</evidence>
<reference evidence="1" key="1">
    <citation type="submission" date="2020-08" db="EMBL/GenBank/DDBJ databases">
        <title>Multicomponent nature underlies the extraordinary mechanical properties of spider dragline silk.</title>
        <authorList>
            <person name="Kono N."/>
            <person name="Nakamura H."/>
            <person name="Mori M."/>
            <person name="Yoshida Y."/>
            <person name="Ohtoshi R."/>
            <person name="Malay A.D."/>
            <person name="Moran D.A.P."/>
            <person name="Tomita M."/>
            <person name="Numata K."/>
            <person name="Arakawa K."/>
        </authorList>
    </citation>
    <scope>NUCLEOTIDE SEQUENCE</scope>
</reference>